<protein>
    <recommendedName>
        <fullName evidence="2">SANT and BTB domain-containing protein</fullName>
    </recommendedName>
</protein>
<feature type="region of interest" description="Disordered" evidence="1">
    <location>
        <begin position="119"/>
        <end position="166"/>
    </location>
</feature>
<dbReference type="OMA" id="TSRDFTC"/>
<feature type="region of interest" description="Disordered" evidence="1">
    <location>
        <begin position="1"/>
        <end position="40"/>
    </location>
</feature>
<dbReference type="FunCoup" id="B3MAQ6">
    <property type="interactions" value="3"/>
</dbReference>
<feature type="region of interest" description="Disordered" evidence="1">
    <location>
        <begin position="261"/>
        <end position="285"/>
    </location>
</feature>
<feature type="domain" description="SANT and BTB" evidence="2">
    <location>
        <begin position="333"/>
        <end position="437"/>
    </location>
</feature>
<dbReference type="InterPro" id="IPR045902">
    <property type="entry name" value="SANBR-like"/>
</dbReference>
<dbReference type="OrthoDB" id="550012at2759"/>
<dbReference type="GeneID" id="6507279"/>
<dbReference type="HOGENOM" id="CLU_017413_0_0_1"/>
<feature type="compositionally biased region" description="Pro residues" evidence="1">
    <location>
        <begin position="16"/>
        <end position="25"/>
    </location>
</feature>
<accession>B3MAQ6</accession>
<dbReference type="eggNOG" id="ENOG502QRE4">
    <property type="taxonomic scope" value="Eukaryota"/>
</dbReference>
<name>B3MAQ6_DROAN</name>
<dbReference type="PANTHER" id="PTHR20946">
    <property type="entry name" value="SANT AND BTB DOMAIN REGULATOR OF CLASS SWITCH RECOMBINATION"/>
    <property type="match status" value="1"/>
</dbReference>
<sequence>MQKAGSDDGAGAGQPEEPPAAPPQVPTNSQRSFDSGSSGNGAEFQISLNDFLEFLKLSCHVNDMIAKADMGKPHNREPVPPMEGSGSSTSTSGKRNSKREDFDFDHLADNPLVNELLGLRRSSSRRSSSRTTDDSRSSLLLEARSGGLPRTGHNHGSRSSRTETSYRGLHPKLADKLDAVINEGVLDSVLSFICPVPFPTQLTTNAGRGNKPKQPTPKELFTLPAPSPIQTPASSPMPGTAAILPPGAAKSMMELGHSHTVLPAPSSSSPCLQQTHGSGTDTIHPNQITNSMVRALVKEPIPKPGAPPPARRKSLLLVKDSKNSRQEKKEPEVVIHVCDEVKNTSRDFTCPQHLLVSKMGYFADVTAGQRLEEMDISVHCDILIFDWLMKWIKHSAQCQELPGPGQSPGPQLDGNNVVPILVSASFLQMEPLLLECLAFCHAHLSEVVRTSTNLSCLNDALVTRLAAMFTNLELEMVRDKKERVTPRLWTKLIQSLCEPEPEALRGHFYSMSGLFRCARCFNCVTNTMKSYVNCLPSNIRLNRWGQLMSHHVRDSNWDLSAYIVQLFKELKSWRKVYWKLWGHCHYLYCCTCEAHFPVYQMHWCRFHPEAPNFLGPVGNAGPAGRYACCGQQAFRYETLPGPNGCQFREHSVLVETDRERAILAIAQLVGENYALCEPPPLRIQEMAAAGEICPSWQGISLTPQRCRQGLLPQLCMDSVLKRVTNHRVSRRMRGSRYQIDTSTDSETTSTSEDDARCLRPRARNVHDDDEDFSSSSDGCESDHRPPPRKVRGKKSRKRPTEVSGRFWSGELSARSNQDHQRDFEEKIMKQVASYVTKKTGTDQCLVQNAQPLGGTYVRLESEWKEMLKNRHSHHNLLSAAAGGMAMSQGSNTCLGSNIASGGSSMSVMSKQKHK</sequence>
<dbReference type="PhylomeDB" id="B3MAQ6"/>
<dbReference type="STRING" id="7217.B3MAQ6"/>
<dbReference type="InterPro" id="IPR021777">
    <property type="entry name" value="SANBR_BTB"/>
</dbReference>
<dbReference type="InParanoid" id="B3MAQ6"/>
<dbReference type="Pfam" id="PF11822">
    <property type="entry name" value="BTB_SANBR"/>
    <property type="match status" value="1"/>
</dbReference>
<organism evidence="3 4">
    <name type="scientific">Drosophila ananassae</name>
    <name type="common">Fruit fly</name>
    <dbReference type="NCBI Taxonomy" id="7217"/>
    <lineage>
        <taxon>Eukaryota</taxon>
        <taxon>Metazoa</taxon>
        <taxon>Ecdysozoa</taxon>
        <taxon>Arthropoda</taxon>
        <taxon>Hexapoda</taxon>
        <taxon>Insecta</taxon>
        <taxon>Pterygota</taxon>
        <taxon>Neoptera</taxon>
        <taxon>Endopterygota</taxon>
        <taxon>Diptera</taxon>
        <taxon>Brachycera</taxon>
        <taxon>Muscomorpha</taxon>
        <taxon>Ephydroidea</taxon>
        <taxon>Drosophilidae</taxon>
        <taxon>Drosophila</taxon>
        <taxon>Sophophora</taxon>
    </lineage>
</organism>
<proteinExistence type="predicted"/>
<reference evidence="3 4" key="1">
    <citation type="journal article" date="2007" name="Nature">
        <title>Evolution of genes and genomes on the Drosophila phylogeny.</title>
        <authorList>
            <consortium name="Drosophila 12 Genomes Consortium"/>
            <person name="Clark A.G."/>
            <person name="Eisen M.B."/>
            <person name="Smith D.R."/>
            <person name="Bergman C.M."/>
            <person name="Oliver B."/>
            <person name="Markow T.A."/>
            <person name="Kaufman T.C."/>
            <person name="Kellis M."/>
            <person name="Gelbart W."/>
            <person name="Iyer V.N."/>
            <person name="Pollard D.A."/>
            <person name="Sackton T.B."/>
            <person name="Larracuente A.M."/>
            <person name="Singh N.D."/>
            <person name="Abad J.P."/>
            <person name="Abt D.N."/>
            <person name="Adryan B."/>
            <person name="Aguade M."/>
            <person name="Akashi H."/>
            <person name="Anderson W.W."/>
            <person name="Aquadro C.F."/>
            <person name="Ardell D.H."/>
            <person name="Arguello R."/>
            <person name="Artieri C.G."/>
            <person name="Barbash D.A."/>
            <person name="Barker D."/>
            <person name="Barsanti P."/>
            <person name="Batterham P."/>
            <person name="Batzoglou S."/>
            <person name="Begun D."/>
            <person name="Bhutkar A."/>
            <person name="Blanco E."/>
            <person name="Bosak S.A."/>
            <person name="Bradley R.K."/>
            <person name="Brand A.D."/>
            <person name="Brent M.R."/>
            <person name="Brooks A.N."/>
            <person name="Brown R.H."/>
            <person name="Butlin R.K."/>
            <person name="Caggese C."/>
            <person name="Calvi B.R."/>
            <person name="Bernardo de Carvalho A."/>
            <person name="Caspi A."/>
            <person name="Castrezana S."/>
            <person name="Celniker S.E."/>
            <person name="Chang J.L."/>
            <person name="Chapple C."/>
            <person name="Chatterji S."/>
            <person name="Chinwalla A."/>
            <person name="Civetta A."/>
            <person name="Clifton S.W."/>
            <person name="Comeron J.M."/>
            <person name="Costello J.C."/>
            <person name="Coyne J.A."/>
            <person name="Daub J."/>
            <person name="David R.G."/>
            <person name="Delcher A.L."/>
            <person name="Delehaunty K."/>
            <person name="Do C.B."/>
            <person name="Ebling H."/>
            <person name="Edwards K."/>
            <person name="Eickbush T."/>
            <person name="Evans J.D."/>
            <person name="Filipski A."/>
            <person name="Findeiss S."/>
            <person name="Freyhult E."/>
            <person name="Fulton L."/>
            <person name="Fulton R."/>
            <person name="Garcia A.C."/>
            <person name="Gardiner A."/>
            <person name="Garfield D.A."/>
            <person name="Garvin B.E."/>
            <person name="Gibson G."/>
            <person name="Gilbert D."/>
            <person name="Gnerre S."/>
            <person name="Godfrey J."/>
            <person name="Good R."/>
            <person name="Gotea V."/>
            <person name="Gravely B."/>
            <person name="Greenberg A.J."/>
            <person name="Griffiths-Jones S."/>
            <person name="Gross S."/>
            <person name="Guigo R."/>
            <person name="Gustafson E.A."/>
            <person name="Haerty W."/>
            <person name="Hahn M.W."/>
            <person name="Halligan D.L."/>
            <person name="Halpern A.L."/>
            <person name="Halter G.M."/>
            <person name="Han M.V."/>
            <person name="Heger A."/>
            <person name="Hillier L."/>
            <person name="Hinrichs A.S."/>
            <person name="Holmes I."/>
            <person name="Hoskins R.A."/>
            <person name="Hubisz M.J."/>
            <person name="Hultmark D."/>
            <person name="Huntley M.A."/>
            <person name="Jaffe D.B."/>
            <person name="Jagadeeshan S."/>
            <person name="Jeck W.R."/>
            <person name="Johnson J."/>
            <person name="Jones C.D."/>
            <person name="Jordan W.C."/>
            <person name="Karpen G.H."/>
            <person name="Kataoka E."/>
            <person name="Keightley P.D."/>
            <person name="Kheradpour P."/>
            <person name="Kirkness E.F."/>
            <person name="Koerich L.B."/>
            <person name="Kristiansen K."/>
            <person name="Kudrna D."/>
            <person name="Kulathinal R.J."/>
            <person name="Kumar S."/>
            <person name="Kwok R."/>
            <person name="Lander E."/>
            <person name="Langley C.H."/>
            <person name="Lapoint R."/>
            <person name="Lazzaro B.P."/>
            <person name="Lee S.J."/>
            <person name="Levesque L."/>
            <person name="Li R."/>
            <person name="Lin C.F."/>
            <person name="Lin M.F."/>
            <person name="Lindblad-Toh K."/>
            <person name="Llopart A."/>
            <person name="Long M."/>
            <person name="Low L."/>
            <person name="Lozovsky E."/>
            <person name="Lu J."/>
            <person name="Luo M."/>
            <person name="Machado C.A."/>
            <person name="Makalowski W."/>
            <person name="Marzo M."/>
            <person name="Matsuda M."/>
            <person name="Matzkin L."/>
            <person name="McAllister B."/>
            <person name="McBride C.S."/>
            <person name="McKernan B."/>
            <person name="McKernan K."/>
            <person name="Mendez-Lago M."/>
            <person name="Minx P."/>
            <person name="Mollenhauer M.U."/>
            <person name="Montooth K."/>
            <person name="Mount S.M."/>
            <person name="Mu X."/>
            <person name="Myers E."/>
            <person name="Negre B."/>
            <person name="Newfeld S."/>
            <person name="Nielsen R."/>
            <person name="Noor M.A."/>
            <person name="O'Grady P."/>
            <person name="Pachter L."/>
            <person name="Papaceit M."/>
            <person name="Parisi M.J."/>
            <person name="Parisi M."/>
            <person name="Parts L."/>
            <person name="Pedersen J.S."/>
            <person name="Pesole G."/>
            <person name="Phillippy A.M."/>
            <person name="Ponting C.P."/>
            <person name="Pop M."/>
            <person name="Porcelli D."/>
            <person name="Powell J.R."/>
            <person name="Prohaska S."/>
            <person name="Pruitt K."/>
            <person name="Puig M."/>
            <person name="Quesneville H."/>
            <person name="Ram K.R."/>
            <person name="Rand D."/>
            <person name="Rasmussen M.D."/>
            <person name="Reed L.K."/>
            <person name="Reenan R."/>
            <person name="Reily A."/>
            <person name="Remington K.A."/>
            <person name="Rieger T.T."/>
            <person name="Ritchie M.G."/>
            <person name="Robin C."/>
            <person name="Rogers Y.H."/>
            <person name="Rohde C."/>
            <person name="Rozas J."/>
            <person name="Rubenfield M.J."/>
            <person name="Ruiz A."/>
            <person name="Russo S."/>
            <person name="Salzberg S.L."/>
            <person name="Sanchez-Gracia A."/>
            <person name="Saranga D.J."/>
            <person name="Sato H."/>
            <person name="Schaeffer S.W."/>
            <person name="Schatz M.C."/>
            <person name="Schlenke T."/>
            <person name="Schwartz R."/>
            <person name="Segarra C."/>
            <person name="Singh R.S."/>
            <person name="Sirot L."/>
            <person name="Sirota M."/>
            <person name="Sisneros N.B."/>
            <person name="Smith C.D."/>
            <person name="Smith T.F."/>
            <person name="Spieth J."/>
            <person name="Stage D.E."/>
            <person name="Stark A."/>
            <person name="Stephan W."/>
            <person name="Strausberg R.L."/>
            <person name="Strempel S."/>
            <person name="Sturgill D."/>
            <person name="Sutton G."/>
            <person name="Sutton G.G."/>
            <person name="Tao W."/>
            <person name="Teichmann S."/>
            <person name="Tobari Y.N."/>
            <person name="Tomimura Y."/>
            <person name="Tsolas J.M."/>
            <person name="Valente V.L."/>
            <person name="Venter E."/>
            <person name="Venter J.C."/>
            <person name="Vicario S."/>
            <person name="Vieira F.G."/>
            <person name="Vilella A.J."/>
            <person name="Villasante A."/>
            <person name="Walenz B."/>
            <person name="Wang J."/>
            <person name="Wasserman M."/>
            <person name="Watts T."/>
            <person name="Wilson D."/>
            <person name="Wilson R.K."/>
            <person name="Wing R.A."/>
            <person name="Wolfner M.F."/>
            <person name="Wong A."/>
            <person name="Wong G.K."/>
            <person name="Wu C.I."/>
            <person name="Wu G."/>
            <person name="Yamamoto D."/>
            <person name="Yang H.P."/>
            <person name="Yang S.P."/>
            <person name="Yorke J.A."/>
            <person name="Yoshida K."/>
            <person name="Zdobnov E."/>
            <person name="Zhang P."/>
            <person name="Zhang Y."/>
            <person name="Zimin A.V."/>
            <person name="Baldwin J."/>
            <person name="Abdouelleil A."/>
            <person name="Abdulkadir J."/>
            <person name="Abebe A."/>
            <person name="Abera B."/>
            <person name="Abreu J."/>
            <person name="Acer S.C."/>
            <person name="Aftuck L."/>
            <person name="Alexander A."/>
            <person name="An P."/>
            <person name="Anderson E."/>
            <person name="Anderson S."/>
            <person name="Arachi H."/>
            <person name="Azer M."/>
            <person name="Bachantsang P."/>
            <person name="Barry A."/>
            <person name="Bayul T."/>
            <person name="Berlin A."/>
            <person name="Bessette D."/>
            <person name="Bloom T."/>
            <person name="Blye J."/>
            <person name="Boguslavskiy L."/>
            <person name="Bonnet C."/>
            <person name="Boukhgalter B."/>
            <person name="Bourzgui I."/>
            <person name="Brown A."/>
            <person name="Cahill P."/>
            <person name="Channer S."/>
            <person name="Cheshatsang Y."/>
            <person name="Chuda L."/>
            <person name="Citroen M."/>
            <person name="Collymore A."/>
            <person name="Cooke P."/>
            <person name="Costello M."/>
            <person name="D'Aco K."/>
            <person name="Daza R."/>
            <person name="De Haan G."/>
            <person name="DeGray S."/>
            <person name="DeMaso C."/>
            <person name="Dhargay N."/>
            <person name="Dooley K."/>
            <person name="Dooley E."/>
            <person name="Doricent M."/>
            <person name="Dorje P."/>
            <person name="Dorjee K."/>
            <person name="Dupes A."/>
            <person name="Elong R."/>
            <person name="Falk J."/>
            <person name="Farina A."/>
            <person name="Faro S."/>
            <person name="Ferguson D."/>
            <person name="Fisher S."/>
            <person name="Foley C.D."/>
            <person name="Franke A."/>
            <person name="Friedrich D."/>
            <person name="Gadbois L."/>
            <person name="Gearin G."/>
            <person name="Gearin C.R."/>
            <person name="Giannoukos G."/>
            <person name="Goode T."/>
            <person name="Graham J."/>
            <person name="Grandbois E."/>
            <person name="Grewal S."/>
            <person name="Gyaltsen K."/>
            <person name="Hafez N."/>
            <person name="Hagos B."/>
            <person name="Hall J."/>
            <person name="Henson C."/>
            <person name="Hollinger A."/>
            <person name="Honan T."/>
            <person name="Huard M.D."/>
            <person name="Hughes L."/>
            <person name="Hurhula B."/>
            <person name="Husby M.E."/>
            <person name="Kamat A."/>
            <person name="Kanga B."/>
            <person name="Kashin S."/>
            <person name="Khazanovich D."/>
            <person name="Kisner P."/>
            <person name="Lance K."/>
            <person name="Lara M."/>
            <person name="Lee W."/>
            <person name="Lennon N."/>
            <person name="Letendre F."/>
            <person name="LeVine R."/>
            <person name="Lipovsky A."/>
            <person name="Liu X."/>
            <person name="Liu J."/>
            <person name="Liu S."/>
            <person name="Lokyitsang T."/>
            <person name="Lokyitsang Y."/>
            <person name="Lubonja R."/>
            <person name="Lui A."/>
            <person name="MacDonald P."/>
            <person name="Magnisalis V."/>
            <person name="Maru K."/>
            <person name="Matthews C."/>
            <person name="McCusker W."/>
            <person name="McDonough S."/>
            <person name="Mehta T."/>
            <person name="Meldrim J."/>
            <person name="Meneus L."/>
            <person name="Mihai O."/>
            <person name="Mihalev A."/>
            <person name="Mihova T."/>
            <person name="Mittelman R."/>
            <person name="Mlenga V."/>
            <person name="Montmayeur A."/>
            <person name="Mulrain L."/>
            <person name="Navidi A."/>
            <person name="Naylor J."/>
            <person name="Negash T."/>
            <person name="Nguyen T."/>
            <person name="Nguyen N."/>
            <person name="Nicol R."/>
            <person name="Norbu C."/>
            <person name="Norbu N."/>
            <person name="Novod N."/>
            <person name="O'Neill B."/>
            <person name="Osman S."/>
            <person name="Markiewicz E."/>
            <person name="Oyono O.L."/>
            <person name="Patti C."/>
            <person name="Phunkhang P."/>
            <person name="Pierre F."/>
            <person name="Priest M."/>
            <person name="Raghuraman S."/>
            <person name="Rege F."/>
            <person name="Reyes R."/>
            <person name="Rise C."/>
            <person name="Rogov P."/>
            <person name="Ross K."/>
            <person name="Ryan E."/>
            <person name="Settipalli S."/>
            <person name="Shea T."/>
            <person name="Sherpa N."/>
            <person name="Shi L."/>
            <person name="Shih D."/>
            <person name="Sparrow T."/>
            <person name="Spaulding J."/>
            <person name="Stalker J."/>
            <person name="Stange-Thomann N."/>
            <person name="Stavropoulos S."/>
            <person name="Stone C."/>
            <person name="Strader C."/>
            <person name="Tesfaye S."/>
            <person name="Thomson T."/>
            <person name="Thoulutsang Y."/>
            <person name="Thoulutsang D."/>
            <person name="Topham K."/>
            <person name="Topping I."/>
            <person name="Tsamla T."/>
            <person name="Vassiliev H."/>
            <person name="Vo A."/>
            <person name="Wangchuk T."/>
            <person name="Wangdi T."/>
            <person name="Weiand M."/>
            <person name="Wilkinson J."/>
            <person name="Wilson A."/>
            <person name="Yadav S."/>
            <person name="Young G."/>
            <person name="Yu Q."/>
            <person name="Zembek L."/>
            <person name="Zhong D."/>
            <person name="Zimmer A."/>
            <person name="Zwirko Z."/>
            <person name="Jaffe D.B."/>
            <person name="Alvarez P."/>
            <person name="Brockman W."/>
            <person name="Butler J."/>
            <person name="Chin C."/>
            <person name="Gnerre S."/>
            <person name="Grabherr M."/>
            <person name="Kleber M."/>
            <person name="Mauceli E."/>
            <person name="MacCallum I."/>
        </authorList>
    </citation>
    <scope>NUCLEOTIDE SEQUENCE [LARGE SCALE GENOMIC DNA]</scope>
    <source>
        <strain evidence="4">Tucson 14024-0371.13</strain>
    </source>
</reference>
<evidence type="ECO:0000313" key="4">
    <source>
        <dbReference type="Proteomes" id="UP000007801"/>
    </source>
</evidence>
<feature type="compositionally biased region" description="Basic residues" evidence="1">
    <location>
        <begin position="786"/>
        <end position="797"/>
    </location>
</feature>
<dbReference type="Proteomes" id="UP000007801">
    <property type="component" value="Unassembled WGS sequence"/>
</dbReference>
<dbReference type="PANTHER" id="PTHR20946:SF0">
    <property type="entry name" value="SANT AND BTB DOMAIN REGULATOR OF CLASS SWITCH RECOMBINATION"/>
    <property type="match status" value="1"/>
</dbReference>
<dbReference type="EMBL" id="CH902618">
    <property type="protein sequence ID" value="EDV39140.1"/>
    <property type="molecule type" value="Genomic_DNA"/>
</dbReference>
<feature type="compositionally biased region" description="Polar residues" evidence="1">
    <location>
        <begin position="26"/>
        <end position="37"/>
    </location>
</feature>
<dbReference type="AlphaFoldDB" id="B3MAQ6"/>
<feature type="compositionally biased region" description="Low complexity" evidence="1">
    <location>
        <begin position="740"/>
        <end position="750"/>
    </location>
</feature>
<keyword evidence="4" id="KW-1185">Reference proteome</keyword>
<evidence type="ECO:0000259" key="2">
    <source>
        <dbReference type="Pfam" id="PF11822"/>
    </source>
</evidence>
<feature type="region of interest" description="Disordered" evidence="1">
    <location>
        <begin position="69"/>
        <end position="106"/>
    </location>
</feature>
<gene>
    <name evidence="3" type="primary">Dana\GF24648</name>
    <name evidence="3" type="synonym">dana_GLEANR_9354</name>
    <name evidence="3" type="ORF">GF24648</name>
</gene>
<evidence type="ECO:0000256" key="1">
    <source>
        <dbReference type="SAM" id="MobiDB-lite"/>
    </source>
</evidence>
<dbReference type="KEGG" id="dan:6507279"/>
<feature type="compositionally biased region" description="Polar residues" evidence="1">
    <location>
        <begin position="265"/>
        <end position="285"/>
    </location>
</feature>
<evidence type="ECO:0000313" key="3">
    <source>
        <dbReference type="EMBL" id="EDV39140.1"/>
    </source>
</evidence>
<feature type="compositionally biased region" description="Low complexity" evidence="1">
    <location>
        <begin position="84"/>
        <end position="93"/>
    </location>
</feature>
<feature type="region of interest" description="Disordered" evidence="1">
    <location>
        <begin position="731"/>
        <end position="820"/>
    </location>
</feature>